<name>A0A7X8SP07_9BACT</name>
<proteinExistence type="predicted"/>
<dbReference type="Proteomes" id="UP000585050">
    <property type="component" value="Unassembled WGS sequence"/>
</dbReference>
<dbReference type="EMBL" id="JABAIL010000007">
    <property type="protein sequence ID" value="NLR93756.1"/>
    <property type="molecule type" value="Genomic_DNA"/>
</dbReference>
<keyword evidence="3 4" id="KW-0443">Lipid metabolism</keyword>
<dbReference type="Pfam" id="PF01734">
    <property type="entry name" value="Patatin"/>
    <property type="match status" value="1"/>
</dbReference>
<evidence type="ECO:0000256" key="4">
    <source>
        <dbReference type="PROSITE-ProRule" id="PRU01161"/>
    </source>
</evidence>
<protein>
    <submittedName>
        <fullName evidence="6">Patatin family protein</fullName>
    </submittedName>
</protein>
<dbReference type="InterPro" id="IPR002641">
    <property type="entry name" value="PNPLA_dom"/>
</dbReference>
<feature type="short sequence motif" description="DGA/G" evidence="4">
    <location>
        <begin position="160"/>
        <end position="162"/>
    </location>
</feature>
<sequence>MKNKVALVLEGGGSRGMFTAGILESFLMKNINFDSIFGISAGALYGASFASKQLERNKKLNAYNDDKRYGGFKHLLLKGSYLSWDFIMGDIAHRLLPYDYDTLRTSADFHVGVSNCNTGKSEFFVVNKLDKPDIVSILTASGSLPFISPIVKYKGEEYLDGGLTNSIPYDVAFENGADKIVVVLTRPEGYVKSDMKFKAVSKWFYRKHPKVHENLTQRAQQYNESIQQLKVLEQQGKAFLIYPQKELNVGRVERQVYKTEAIYNEAIKFSNSFIPKMKLWMEE</sequence>
<dbReference type="Pfam" id="PF19890">
    <property type="entry name" value="DUF6363"/>
    <property type="match status" value="1"/>
</dbReference>
<organism evidence="6 7">
    <name type="scientific">Flammeovirga agarivorans</name>
    <dbReference type="NCBI Taxonomy" id="2726742"/>
    <lineage>
        <taxon>Bacteria</taxon>
        <taxon>Pseudomonadati</taxon>
        <taxon>Bacteroidota</taxon>
        <taxon>Cytophagia</taxon>
        <taxon>Cytophagales</taxon>
        <taxon>Flammeovirgaceae</taxon>
        <taxon>Flammeovirga</taxon>
    </lineage>
</organism>
<feature type="domain" description="PNPLA" evidence="5">
    <location>
        <begin position="7"/>
        <end position="173"/>
    </location>
</feature>
<evidence type="ECO:0000256" key="3">
    <source>
        <dbReference type="ARBA" id="ARBA00023098"/>
    </source>
</evidence>
<reference evidence="6 7" key="1">
    <citation type="submission" date="2020-04" db="EMBL/GenBank/DDBJ databases">
        <title>Flammeovirga sp. SR4, a novel species isolated from seawater.</title>
        <authorList>
            <person name="Wang X."/>
        </authorList>
    </citation>
    <scope>NUCLEOTIDE SEQUENCE [LARGE SCALE GENOMIC DNA]</scope>
    <source>
        <strain evidence="6 7">SR4</strain>
    </source>
</reference>
<dbReference type="InterPro" id="IPR050301">
    <property type="entry name" value="NTE"/>
</dbReference>
<feature type="active site" description="Proton acceptor" evidence="4">
    <location>
        <position position="160"/>
    </location>
</feature>
<accession>A0A7X8SP07</accession>
<evidence type="ECO:0000313" key="7">
    <source>
        <dbReference type="Proteomes" id="UP000585050"/>
    </source>
</evidence>
<dbReference type="PROSITE" id="PS51635">
    <property type="entry name" value="PNPLA"/>
    <property type="match status" value="1"/>
</dbReference>
<dbReference type="SUPFAM" id="SSF52151">
    <property type="entry name" value="FabD/lysophospholipase-like"/>
    <property type="match status" value="1"/>
</dbReference>
<feature type="short sequence motif" description="GXGXXG" evidence="4">
    <location>
        <begin position="11"/>
        <end position="16"/>
    </location>
</feature>
<evidence type="ECO:0000313" key="6">
    <source>
        <dbReference type="EMBL" id="NLR93756.1"/>
    </source>
</evidence>
<dbReference type="InterPro" id="IPR016035">
    <property type="entry name" value="Acyl_Trfase/lysoPLipase"/>
</dbReference>
<dbReference type="PANTHER" id="PTHR14226">
    <property type="entry name" value="NEUROPATHY TARGET ESTERASE/SWISS CHEESE D.MELANOGASTER"/>
    <property type="match status" value="1"/>
</dbReference>
<dbReference type="CDD" id="cd07208">
    <property type="entry name" value="Pat_hypo_Ecoli_yjju_like"/>
    <property type="match status" value="1"/>
</dbReference>
<feature type="short sequence motif" description="GXSXG" evidence="4">
    <location>
        <begin position="38"/>
        <end position="42"/>
    </location>
</feature>
<dbReference type="AlphaFoldDB" id="A0A7X8SP07"/>
<dbReference type="RefSeq" id="WP_168884463.1">
    <property type="nucleotide sequence ID" value="NZ_JABAIL010000007.1"/>
</dbReference>
<evidence type="ECO:0000256" key="2">
    <source>
        <dbReference type="ARBA" id="ARBA00022963"/>
    </source>
</evidence>
<keyword evidence="1 4" id="KW-0378">Hydrolase</keyword>
<evidence type="ECO:0000256" key="1">
    <source>
        <dbReference type="ARBA" id="ARBA00022801"/>
    </source>
</evidence>
<dbReference type="InterPro" id="IPR037483">
    <property type="entry name" value="YjjU-like"/>
</dbReference>
<dbReference type="Gene3D" id="3.40.1090.10">
    <property type="entry name" value="Cytosolic phospholipase A2 catalytic domain"/>
    <property type="match status" value="2"/>
</dbReference>
<keyword evidence="2 4" id="KW-0442">Lipid degradation</keyword>
<gene>
    <name evidence="6" type="ORF">HGP29_21325</name>
</gene>
<dbReference type="GO" id="GO:0016787">
    <property type="term" value="F:hydrolase activity"/>
    <property type="evidence" value="ECO:0007669"/>
    <property type="project" value="UniProtKB-UniRule"/>
</dbReference>
<comment type="caution">
    <text evidence="6">The sequence shown here is derived from an EMBL/GenBank/DDBJ whole genome shotgun (WGS) entry which is preliminary data.</text>
</comment>
<dbReference type="GO" id="GO:0016042">
    <property type="term" value="P:lipid catabolic process"/>
    <property type="evidence" value="ECO:0007669"/>
    <property type="project" value="UniProtKB-UniRule"/>
</dbReference>
<dbReference type="InterPro" id="IPR045943">
    <property type="entry name" value="DUF6363"/>
</dbReference>
<evidence type="ECO:0000259" key="5">
    <source>
        <dbReference type="PROSITE" id="PS51635"/>
    </source>
</evidence>
<dbReference type="PANTHER" id="PTHR14226:SF25">
    <property type="entry name" value="PHOSPHOESTERASE"/>
    <property type="match status" value="1"/>
</dbReference>
<keyword evidence="7" id="KW-1185">Reference proteome</keyword>
<feature type="active site" description="Nucleophile" evidence="4">
    <location>
        <position position="40"/>
    </location>
</feature>